<dbReference type="EMBL" id="CP119159">
    <property type="protein sequence ID" value="WEH22581.1"/>
    <property type="molecule type" value="Genomic_DNA"/>
</dbReference>
<dbReference type="EMBL" id="CP060804">
    <property type="protein sequence ID" value="QNP36683.1"/>
    <property type="molecule type" value="Genomic_DNA"/>
</dbReference>
<dbReference type="Proteomes" id="UP000516122">
    <property type="component" value="Chromosome"/>
</dbReference>
<dbReference type="RefSeq" id="WP_002399547.1">
    <property type="nucleotide sequence ID" value="NZ_CP060804.1"/>
</dbReference>
<evidence type="ECO:0000313" key="5">
    <source>
        <dbReference type="Proteomes" id="UP000516122"/>
    </source>
</evidence>
<dbReference type="Proteomes" id="UP001221642">
    <property type="component" value="Chromosome"/>
</dbReference>
<gene>
    <name evidence="1" type="ORF">H9Q64_09355</name>
    <name evidence="2" type="ORF">H9Q64_15970</name>
    <name evidence="4" type="ORF">P0083_00945</name>
    <name evidence="3" type="ORF">P0D81_00685</name>
</gene>
<evidence type="ECO:0000313" key="3">
    <source>
        <dbReference type="EMBL" id="WEH22581.1"/>
    </source>
</evidence>
<proteinExistence type="predicted"/>
<evidence type="ECO:0000313" key="4">
    <source>
        <dbReference type="EMBL" id="WER42921.1"/>
    </source>
</evidence>
<dbReference type="Proteomes" id="UP001222182">
    <property type="component" value="Chromosome"/>
</dbReference>
<organism evidence="1 5">
    <name type="scientific">Enterococcus faecalis</name>
    <name type="common">Streptococcus faecalis</name>
    <dbReference type="NCBI Taxonomy" id="1351"/>
    <lineage>
        <taxon>Bacteria</taxon>
        <taxon>Bacillati</taxon>
        <taxon>Bacillota</taxon>
        <taxon>Bacilli</taxon>
        <taxon>Lactobacillales</taxon>
        <taxon>Enterococcaceae</taxon>
        <taxon>Enterococcus</taxon>
    </lineage>
</organism>
<evidence type="ECO:0000313" key="2">
    <source>
        <dbReference type="EMBL" id="QNP37918.1"/>
    </source>
</evidence>
<accession>A0A7H0FKW7</accession>
<protein>
    <submittedName>
        <fullName evidence="1">Uncharacterized protein</fullName>
    </submittedName>
</protein>
<evidence type="ECO:0000313" key="1">
    <source>
        <dbReference type="EMBL" id="QNP36683.1"/>
    </source>
</evidence>
<evidence type="ECO:0000313" key="7">
    <source>
        <dbReference type="Proteomes" id="UP001222182"/>
    </source>
</evidence>
<name>A0A7H0FKW7_ENTFL</name>
<sequence length="114" mass="13116">MVDEKKEEIVEKIQLMLPNASEDRILSVLNLVIFEINSYNIYKIDIAWDEFEPLIIEVIYKALKNEIDKSVASVKRGDTSISYVVESKDIQSLMKNYSSAIKRILGCDSGVFFY</sequence>
<dbReference type="AlphaFoldDB" id="A0A7H0FKW7"/>
<dbReference type="EMBL" id="CP119528">
    <property type="protein sequence ID" value="WER42921.1"/>
    <property type="molecule type" value="Genomic_DNA"/>
</dbReference>
<dbReference type="EMBL" id="CP060804">
    <property type="protein sequence ID" value="QNP37918.1"/>
    <property type="molecule type" value="Genomic_DNA"/>
</dbReference>
<reference evidence="1 5" key="1">
    <citation type="submission" date="2020-08" db="EMBL/GenBank/DDBJ databases">
        <title>Enterococcus faecalis SF28073 genome assembly.</title>
        <authorList>
            <person name="Duerkop B.A."/>
            <person name="Johnson C.N."/>
        </authorList>
    </citation>
    <scope>NUCLEOTIDE SEQUENCE [LARGE SCALE GENOMIC DNA]</scope>
    <source>
        <strain evidence="1 5">SF28073</strain>
    </source>
</reference>
<evidence type="ECO:0000313" key="6">
    <source>
        <dbReference type="Proteomes" id="UP001221642"/>
    </source>
</evidence>
<reference evidence="4 7" key="3">
    <citation type="submission" date="2023-03" db="EMBL/GenBank/DDBJ databases">
        <title>Complete genome sequence of an Enterococcus faecalis urinary isolate.</title>
        <authorList>
            <person name="Brauer A.L."/>
            <person name="Armbruster C.E."/>
        </authorList>
    </citation>
    <scope>NUCLEOTIDE SEQUENCE [LARGE SCALE GENOMIC DNA]</scope>
    <source>
        <strain evidence="4 7">3143</strain>
    </source>
</reference>
<reference evidence="3 6" key="2">
    <citation type="submission" date="2023-02" db="EMBL/GenBank/DDBJ databases">
        <title>Results of the 2020 Genomic Proficiency Test for the network of European Union Reference Laboratory for Antimicrobial Resistance assessing whole genome sequencing capacities.</title>
        <authorList>
            <person name="Hoffmann M."/>
            <person name="Luo Y."/>
            <person name="Sorensen L.H."/>
            <person name="Pedersen S.K."/>
            <person name="Hendriksen R.S."/>
        </authorList>
    </citation>
    <scope>NUCLEOTIDE SEQUENCE [LARGE SCALE GENOMIC DNA]</scope>
    <source>
        <strain evidence="3 6">GENOMIC22-006</strain>
    </source>
</reference>